<dbReference type="EMBL" id="FUWP01000003">
    <property type="protein sequence ID" value="SJZ97974.1"/>
    <property type="molecule type" value="Genomic_DNA"/>
</dbReference>
<dbReference type="PANTHER" id="PTHR30329">
    <property type="entry name" value="STATOR ELEMENT OF FLAGELLAR MOTOR COMPLEX"/>
    <property type="match status" value="1"/>
</dbReference>
<sequence length="200" mass="22089">MNKSIKYSVTAVVLGLSLAGCSNKIISMNDSHQVNDLRDLDHDGVIEAREHCSNTILGSSVDNDGCGSKSKFIVRQDLHINFINDSATIAPQYQGQISQLADFMDKYPKSKVTIEGYSSKVGGYDYNIALSQRRANNVASDLENHFGITANRIKAIGYGYAHLLDNGTTELAHQKNRRIVAAVSGLDKKIDYKWTIYTKN</sequence>
<name>A0A1T4Q2T6_9GAMM</name>
<organism evidence="6 7">
    <name type="scientific">Photobacterium toruni</name>
    <dbReference type="NCBI Taxonomy" id="1935446"/>
    <lineage>
        <taxon>Bacteria</taxon>
        <taxon>Pseudomonadati</taxon>
        <taxon>Pseudomonadota</taxon>
        <taxon>Gammaproteobacteria</taxon>
        <taxon>Vibrionales</taxon>
        <taxon>Vibrionaceae</taxon>
        <taxon>Photobacterium</taxon>
    </lineage>
</organism>
<comment type="subcellular location">
    <subcellularLocation>
        <location evidence="1">Cell outer membrane</location>
    </subcellularLocation>
</comment>
<evidence type="ECO:0000259" key="5">
    <source>
        <dbReference type="PROSITE" id="PS51123"/>
    </source>
</evidence>
<dbReference type="Proteomes" id="UP000191116">
    <property type="component" value="Unassembled WGS sequence"/>
</dbReference>
<dbReference type="PROSITE" id="PS51257">
    <property type="entry name" value="PROKAR_LIPOPROTEIN"/>
    <property type="match status" value="1"/>
</dbReference>
<dbReference type="GO" id="GO:0009279">
    <property type="term" value="C:cell outer membrane"/>
    <property type="evidence" value="ECO:0007669"/>
    <property type="project" value="UniProtKB-SubCell"/>
</dbReference>
<accession>A0A1T4Q2T6</accession>
<dbReference type="InterPro" id="IPR050330">
    <property type="entry name" value="Bact_OuterMem_StrucFunc"/>
</dbReference>
<feature type="domain" description="OmpA-like" evidence="5">
    <location>
        <begin position="69"/>
        <end position="187"/>
    </location>
</feature>
<evidence type="ECO:0000256" key="4">
    <source>
        <dbReference type="PROSITE-ProRule" id="PRU00473"/>
    </source>
</evidence>
<evidence type="ECO:0000313" key="7">
    <source>
        <dbReference type="Proteomes" id="UP000191116"/>
    </source>
</evidence>
<dbReference type="CDD" id="cd07185">
    <property type="entry name" value="OmpA_C-like"/>
    <property type="match status" value="1"/>
</dbReference>
<dbReference type="InterPro" id="IPR006665">
    <property type="entry name" value="OmpA-like"/>
</dbReference>
<dbReference type="Gene3D" id="3.30.1330.60">
    <property type="entry name" value="OmpA-like domain"/>
    <property type="match status" value="1"/>
</dbReference>
<keyword evidence="2 4" id="KW-0472">Membrane</keyword>
<dbReference type="PANTHER" id="PTHR30329:SF21">
    <property type="entry name" value="LIPOPROTEIN YIAD-RELATED"/>
    <property type="match status" value="1"/>
</dbReference>
<protein>
    <submittedName>
        <fullName evidence="6">Outer membrane porin F</fullName>
    </submittedName>
</protein>
<dbReference type="SUPFAM" id="SSF103088">
    <property type="entry name" value="OmpA-like"/>
    <property type="match status" value="1"/>
</dbReference>
<dbReference type="OrthoDB" id="9805832at2"/>
<dbReference type="SUPFAM" id="SSF103647">
    <property type="entry name" value="TSP type-3 repeat"/>
    <property type="match status" value="1"/>
</dbReference>
<gene>
    <name evidence="6" type="primary">oprF_1</name>
    <name evidence="6" type="ORF">CZ814_00931</name>
</gene>
<evidence type="ECO:0000256" key="3">
    <source>
        <dbReference type="ARBA" id="ARBA00023237"/>
    </source>
</evidence>
<dbReference type="AlphaFoldDB" id="A0A1T4Q2T6"/>
<evidence type="ECO:0000313" key="6">
    <source>
        <dbReference type="EMBL" id="SJZ97974.1"/>
    </source>
</evidence>
<dbReference type="InterPro" id="IPR006664">
    <property type="entry name" value="OMP_bac"/>
</dbReference>
<proteinExistence type="predicted"/>
<reference evidence="6 7" key="1">
    <citation type="submission" date="2017-02" db="EMBL/GenBank/DDBJ databases">
        <authorList>
            <person name="Peterson S.W."/>
        </authorList>
    </citation>
    <scope>NUCLEOTIDE SEQUENCE [LARGE SCALE GENOMIC DNA]</scope>
    <source>
        <strain evidence="6 7">CECT 9189</strain>
    </source>
</reference>
<dbReference type="PROSITE" id="PS51123">
    <property type="entry name" value="OMPA_2"/>
    <property type="match status" value="1"/>
</dbReference>
<dbReference type="InterPro" id="IPR036737">
    <property type="entry name" value="OmpA-like_sf"/>
</dbReference>
<dbReference type="RefSeq" id="WP_080173829.1">
    <property type="nucleotide sequence ID" value="NZ_AP024855.1"/>
</dbReference>
<keyword evidence="3" id="KW-0998">Cell outer membrane</keyword>
<dbReference type="PRINTS" id="PR01021">
    <property type="entry name" value="OMPADOMAIN"/>
</dbReference>
<dbReference type="InterPro" id="IPR028974">
    <property type="entry name" value="TSP_type-3_rpt"/>
</dbReference>
<dbReference type="Pfam" id="PF00691">
    <property type="entry name" value="OmpA"/>
    <property type="match status" value="1"/>
</dbReference>
<evidence type="ECO:0000256" key="1">
    <source>
        <dbReference type="ARBA" id="ARBA00004442"/>
    </source>
</evidence>
<evidence type="ECO:0000256" key="2">
    <source>
        <dbReference type="ARBA" id="ARBA00023136"/>
    </source>
</evidence>
<dbReference type="GO" id="GO:0005509">
    <property type="term" value="F:calcium ion binding"/>
    <property type="evidence" value="ECO:0007669"/>
    <property type="project" value="InterPro"/>
</dbReference>